<feature type="transmembrane region" description="Helical" evidence="2">
    <location>
        <begin position="112"/>
        <end position="133"/>
    </location>
</feature>
<proteinExistence type="predicted"/>
<evidence type="ECO:0000256" key="1">
    <source>
        <dbReference type="SAM" id="MobiDB-lite"/>
    </source>
</evidence>
<gene>
    <name evidence="3" type="ORF">HPA02_01900</name>
</gene>
<evidence type="ECO:0000313" key="3">
    <source>
        <dbReference type="EMBL" id="GEK45907.1"/>
    </source>
</evidence>
<keyword evidence="2" id="KW-0472">Membrane</keyword>
<feature type="transmembrane region" description="Helical" evidence="2">
    <location>
        <begin position="6"/>
        <end position="23"/>
    </location>
</feature>
<reference evidence="3 4" key="1">
    <citation type="submission" date="2019-07" db="EMBL/GenBank/DDBJ databases">
        <title>Whole genome shotgun sequence of Halomonas pacifica NBRC 102220.</title>
        <authorList>
            <person name="Hosoyama A."/>
            <person name="Uohara A."/>
            <person name="Ohji S."/>
            <person name="Ichikawa N."/>
        </authorList>
    </citation>
    <scope>NUCLEOTIDE SEQUENCE [LARGE SCALE GENOMIC DNA]</scope>
    <source>
        <strain evidence="3 4">NBRC 102220</strain>
    </source>
</reference>
<evidence type="ECO:0000256" key="2">
    <source>
        <dbReference type="SAM" id="Phobius"/>
    </source>
</evidence>
<organism evidence="3 4">
    <name type="scientific">Bisbaumannia pacifica</name>
    <dbReference type="NCBI Taxonomy" id="77098"/>
    <lineage>
        <taxon>Bacteria</taxon>
        <taxon>Pseudomonadati</taxon>
        <taxon>Pseudomonadota</taxon>
        <taxon>Gammaproteobacteria</taxon>
        <taxon>Oceanospirillales</taxon>
        <taxon>Halomonadaceae</taxon>
        <taxon>Bisbaumannia</taxon>
    </lineage>
</organism>
<dbReference type="EMBL" id="BJUK01000002">
    <property type="protein sequence ID" value="GEK45907.1"/>
    <property type="molecule type" value="Genomic_DNA"/>
</dbReference>
<keyword evidence="2" id="KW-0812">Transmembrane</keyword>
<dbReference type="RefSeq" id="WP_146800969.1">
    <property type="nucleotide sequence ID" value="NZ_BJUK01000002.1"/>
</dbReference>
<dbReference type="Proteomes" id="UP000321275">
    <property type="component" value="Unassembled WGS sequence"/>
</dbReference>
<accession>A0A510X574</accession>
<feature type="region of interest" description="Disordered" evidence="1">
    <location>
        <begin position="33"/>
        <end position="63"/>
    </location>
</feature>
<dbReference type="AlphaFoldDB" id="A0A510X574"/>
<keyword evidence="2" id="KW-1133">Transmembrane helix</keyword>
<evidence type="ECO:0000313" key="4">
    <source>
        <dbReference type="Proteomes" id="UP000321275"/>
    </source>
</evidence>
<protein>
    <submittedName>
        <fullName evidence="3">Uncharacterized protein</fullName>
    </submittedName>
</protein>
<sequence>MLYFLVMGAIALSVLFSVAWLVIKVTRLVRPRRAPANRSRRARPGSSRSKSQTTKRSKPQAPGRLARLLAPLSPLRGAAPLCLVAWTTYGALRLAHHGMLASPRTLPDTFDNLISVVGGVALALLVATLVGLLGHWQYRRQ</sequence>
<comment type="caution">
    <text evidence="3">The sequence shown here is derived from an EMBL/GenBank/DDBJ whole genome shotgun (WGS) entry which is preliminary data.</text>
</comment>
<name>A0A510X574_9GAMM</name>
<keyword evidence="4" id="KW-1185">Reference proteome</keyword>
<feature type="compositionally biased region" description="Basic residues" evidence="1">
    <location>
        <begin position="33"/>
        <end position="43"/>
    </location>
</feature>
<feature type="transmembrane region" description="Helical" evidence="2">
    <location>
        <begin position="65"/>
        <end position="92"/>
    </location>
</feature>